<sequence length="329" mass="36998">MGKYNWAIIGTGWAASDMASALNKENGEIYAVVNPHKKHADQFAKKYHVKKAYYNYMAMLADSNVDIVYIATPHTFHYEQIKQALNAGKHVFCEKAITVNAAQFDEVERLACSKNLILTEGFTLYHMPLYQKVKQLIADGKLGEIKMVQVNFGSLKDDDPTQRFFSKDLAGGALLDIGGYATAFVRMFLDTPHVAGTSVKFFVTGVDEMSGIILKNGKEQMGVISLSFRAKQPKRGVVSGTKGFIEINNYPRATEAEVTYTVNAHTSETNKISVGKIDEALQYEIRDMQRYIEQGHDDGELEFSRDVAHILDDVRSDWGMRYSFENQMQ</sequence>
<dbReference type="AlphaFoldDB" id="A0A0R1ZF67"/>
<dbReference type="PANTHER" id="PTHR22604:SF105">
    <property type="entry name" value="TRANS-1,2-DIHYDROBENZENE-1,2-DIOL DEHYDROGENASE"/>
    <property type="match status" value="1"/>
</dbReference>
<dbReference type="SUPFAM" id="SSF51735">
    <property type="entry name" value="NAD(P)-binding Rossmann-fold domains"/>
    <property type="match status" value="1"/>
</dbReference>
<feature type="domain" description="GFO/IDH/MocA-like oxidoreductase" evidence="4">
    <location>
        <begin position="130"/>
        <end position="246"/>
    </location>
</feature>
<dbReference type="RefSeq" id="WP_057906005.1">
    <property type="nucleotide sequence ID" value="NZ_AYYZ01000002.1"/>
</dbReference>
<dbReference type="PATRIC" id="fig|1423820.4.peg.408"/>
<organism evidence="5 6">
    <name type="scientific">Ligilactobacillus araffinosus DSM 20653</name>
    <dbReference type="NCBI Taxonomy" id="1423820"/>
    <lineage>
        <taxon>Bacteria</taxon>
        <taxon>Bacillati</taxon>
        <taxon>Bacillota</taxon>
        <taxon>Bacilli</taxon>
        <taxon>Lactobacillales</taxon>
        <taxon>Lactobacillaceae</taxon>
        <taxon>Ligilactobacillus</taxon>
    </lineage>
</organism>
<dbReference type="Gene3D" id="3.40.50.720">
    <property type="entry name" value="NAD(P)-binding Rossmann-like Domain"/>
    <property type="match status" value="1"/>
</dbReference>
<gene>
    <name evidence="5" type="ORF">FC64_GL000407</name>
</gene>
<evidence type="ECO:0000313" key="6">
    <source>
        <dbReference type="Proteomes" id="UP000051291"/>
    </source>
</evidence>
<protein>
    <submittedName>
        <fullName evidence="5">Trans-1,2-dihydrobenzene-1,2-diol dehydrogenase</fullName>
    </submittedName>
</protein>
<proteinExistence type="inferred from homology"/>
<reference evidence="5 6" key="1">
    <citation type="journal article" date="2015" name="Genome Announc.">
        <title>Expanding the biotechnology potential of lactobacilli through comparative genomics of 213 strains and associated genera.</title>
        <authorList>
            <person name="Sun Z."/>
            <person name="Harris H.M."/>
            <person name="McCann A."/>
            <person name="Guo C."/>
            <person name="Argimon S."/>
            <person name="Zhang W."/>
            <person name="Yang X."/>
            <person name="Jeffery I.B."/>
            <person name="Cooney J.C."/>
            <person name="Kagawa T.F."/>
            <person name="Liu W."/>
            <person name="Song Y."/>
            <person name="Salvetti E."/>
            <person name="Wrobel A."/>
            <person name="Rasinkangas P."/>
            <person name="Parkhill J."/>
            <person name="Rea M.C."/>
            <person name="O'Sullivan O."/>
            <person name="Ritari J."/>
            <person name="Douillard F.P."/>
            <person name="Paul Ross R."/>
            <person name="Yang R."/>
            <person name="Briner A.E."/>
            <person name="Felis G.E."/>
            <person name="de Vos W.M."/>
            <person name="Barrangou R."/>
            <person name="Klaenhammer T.R."/>
            <person name="Caufield P.W."/>
            <person name="Cui Y."/>
            <person name="Zhang H."/>
            <person name="O'Toole P.W."/>
        </authorList>
    </citation>
    <scope>NUCLEOTIDE SEQUENCE [LARGE SCALE GENOMIC DNA]</scope>
    <source>
        <strain evidence="5 6">DSM 20653</strain>
    </source>
</reference>
<keyword evidence="6" id="KW-1185">Reference proteome</keyword>
<dbReference type="Gene3D" id="3.30.360.10">
    <property type="entry name" value="Dihydrodipicolinate Reductase, domain 2"/>
    <property type="match status" value="1"/>
</dbReference>
<dbReference type="InterPro" id="IPR050984">
    <property type="entry name" value="Gfo/Idh/MocA_domain"/>
</dbReference>
<dbReference type="SUPFAM" id="SSF55347">
    <property type="entry name" value="Glyceraldehyde-3-phosphate dehydrogenase-like, C-terminal domain"/>
    <property type="match status" value="1"/>
</dbReference>
<dbReference type="GO" id="GO:0000166">
    <property type="term" value="F:nucleotide binding"/>
    <property type="evidence" value="ECO:0007669"/>
    <property type="project" value="InterPro"/>
</dbReference>
<dbReference type="GO" id="GO:0016491">
    <property type="term" value="F:oxidoreductase activity"/>
    <property type="evidence" value="ECO:0007669"/>
    <property type="project" value="UniProtKB-KW"/>
</dbReference>
<dbReference type="STRING" id="1423820.FC64_GL000407"/>
<feature type="domain" description="Gfo/Idh/MocA-like oxidoreductase N-terminal" evidence="3">
    <location>
        <begin position="5"/>
        <end position="122"/>
    </location>
</feature>
<dbReference type="EMBL" id="AYYZ01000002">
    <property type="protein sequence ID" value="KRM53495.1"/>
    <property type="molecule type" value="Genomic_DNA"/>
</dbReference>
<evidence type="ECO:0000313" key="5">
    <source>
        <dbReference type="EMBL" id="KRM53495.1"/>
    </source>
</evidence>
<keyword evidence="2" id="KW-0560">Oxidoreductase</keyword>
<comment type="caution">
    <text evidence="5">The sequence shown here is derived from an EMBL/GenBank/DDBJ whole genome shotgun (WGS) entry which is preliminary data.</text>
</comment>
<evidence type="ECO:0000259" key="3">
    <source>
        <dbReference type="Pfam" id="PF01408"/>
    </source>
</evidence>
<accession>A0A0R1ZF67</accession>
<dbReference type="InterPro" id="IPR055170">
    <property type="entry name" value="GFO_IDH_MocA-like_dom"/>
</dbReference>
<dbReference type="Pfam" id="PF22725">
    <property type="entry name" value="GFO_IDH_MocA_C3"/>
    <property type="match status" value="1"/>
</dbReference>
<evidence type="ECO:0000259" key="4">
    <source>
        <dbReference type="Pfam" id="PF22725"/>
    </source>
</evidence>
<dbReference type="InterPro" id="IPR000683">
    <property type="entry name" value="Gfo/Idh/MocA-like_OxRdtase_N"/>
</dbReference>
<name>A0A0R1ZF67_9LACO</name>
<dbReference type="Pfam" id="PF01408">
    <property type="entry name" value="GFO_IDH_MocA"/>
    <property type="match status" value="1"/>
</dbReference>
<dbReference type="Proteomes" id="UP000051291">
    <property type="component" value="Unassembled WGS sequence"/>
</dbReference>
<dbReference type="PANTHER" id="PTHR22604">
    <property type="entry name" value="OXIDOREDUCTASES"/>
    <property type="match status" value="1"/>
</dbReference>
<comment type="similarity">
    <text evidence="1">Belongs to the Gfo/Idh/MocA family.</text>
</comment>
<evidence type="ECO:0000256" key="1">
    <source>
        <dbReference type="ARBA" id="ARBA00010928"/>
    </source>
</evidence>
<evidence type="ECO:0000256" key="2">
    <source>
        <dbReference type="ARBA" id="ARBA00023002"/>
    </source>
</evidence>
<dbReference type="InterPro" id="IPR036291">
    <property type="entry name" value="NAD(P)-bd_dom_sf"/>
</dbReference>